<dbReference type="EMBL" id="JAUSVS010000009">
    <property type="protein sequence ID" value="MDQ0466034.1"/>
    <property type="molecule type" value="Genomic_DNA"/>
</dbReference>
<evidence type="ECO:0000256" key="1">
    <source>
        <dbReference type="ARBA" id="ARBA00004370"/>
    </source>
</evidence>
<protein>
    <recommendedName>
        <fullName evidence="2">Cytochrome c1</fullName>
    </recommendedName>
</protein>
<evidence type="ECO:0000256" key="11">
    <source>
        <dbReference type="SAM" id="SignalP"/>
    </source>
</evidence>
<comment type="caution">
    <text evidence="13">The sequence shown here is derived from an EMBL/GenBank/DDBJ whole genome shotgun (WGS) entry which is preliminary data.</text>
</comment>
<evidence type="ECO:0000256" key="4">
    <source>
        <dbReference type="ARBA" id="ARBA00022692"/>
    </source>
</evidence>
<keyword evidence="8 10" id="KW-0472">Membrane</keyword>
<sequence>MLRKITLLAATLGLLLGAAAAPALANTAEEPANVHWDFEGPFGRYGKAENQAQLQRGYKVYREVCSSCHSMKLVSFRNLGDPGGPFWNPKYKNPNDNPVVKAIAADYQVDDIDTDTGDTTKRPGIPADRFPSPFANDYAAKASNGGANPPDMSLLARAREGQGRYIFSILMGYENPPAGVTLNPGQHYNKYMAGGVIAMPPPLKAGQVTYDDGTPSSLEQEAMDVSAFLMWAADPHADDRKNTGIAVLIYLLLFSGLLYLAYRQVWKNESH</sequence>
<keyword evidence="7 9" id="KW-0408">Iron</keyword>
<proteinExistence type="predicted"/>
<dbReference type="PROSITE" id="PS51007">
    <property type="entry name" value="CYTC"/>
    <property type="match status" value="1"/>
</dbReference>
<evidence type="ECO:0000256" key="8">
    <source>
        <dbReference type="ARBA" id="ARBA00023136"/>
    </source>
</evidence>
<feature type="domain" description="Cytochrome c" evidence="12">
    <location>
        <begin position="52"/>
        <end position="233"/>
    </location>
</feature>
<evidence type="ECO:0000256" key="2">
    <source>
        <dbReference type="ARBA" id="ARBA00016165"/>
    </source>
</evidence>
<keyword evidence="5 9" id="KW-0479">Metal-binding</keyword>
<accession>A0ABU0IYA1</accession>
<reference evidence="13 14" key="1">
    <citation type="submission" date="2023-07" db="EMBL/GenBank/DDBJ databases">
        <title>Genomic Encyclopedia of Type Strains, Phase IV (KMG-IV): sequencing the most valuable type-strain genomes for metagenomic binning, comparative biology and taxonomic classification.</title>
        <authorList>
            <person name="Goeker M."/>
        </authorList>
    </citation>
    <scope>NUCLEOTIDE SEQUENCE [LARGE SCALE GENOMIC DNA]</scope>
    <source>
        <strain evidence="13 14">DSM 18695</strain>
    </source>
</reference>
<dbReference type="Pfam" id="PF02167">
    <property type="entry name" value="Cytochrom_C1"/>
    <property type="match status" value="1"/>
</dbReference>
<feature type="signal peptide" evidence="11">
    <location>
        <begin position="1"/>
        <end position="25"/>
    </location>
</feature>
<evidence type="ECO:0000313" key="14">
    <source>
        <dbReference type="Proteomes" id="UP001228905"/>
    </source>
</evidence>
<dbReference type="InterPro" id="IPR009056">
    <property type="entry name" value="Cyt_c-like_dom"/>
</dbReference>
<evidence type="ECO:0000259" key="12">
    <source>
        <dbReference type="PROSITE" id="PS51007"/>
    </source>
</evidence>
<name>A0ABU0IYA1_9CAUL</name>
<evidence type="ECO:0000313" key="13">
    <source>
        <dbReference type="EMBL" id="MDQ0466034.1"/>
    </source>
</evidence>
<dbReference type="InterPro" id="IPR036909">
    <property type="entry name" value="Cyt_c-like_dom_sf"/>
</dbReference>
<organism evidence="13 14">
    <name type="scientific">Caulobacter ginsengisoli</name>
    <dbReference type="NCBI Taxonomy" id="400775"/>
    <lineage>
        <taxon>Bacteria</taxon>
        <taxon>Pseudomonadati</taxon>
        <taxon>Pseudomonadota</taxon>
        <taxon>Alphaproteobacteria</taxon>
        <taxon>Caulobacterales</taxon>
        <taxon>Caulobacteraceae</taxon>
        <taxon>Caulobacter</taxon>
    </lineage>
</organism>
<keyword evidence="11" id="KW-0732">Signal</keyword>
<gene>
    <name evidence="13" type="ORF">QO010_003827</name>
</gene>
<feature type="transmembrane region" description="Helical" evidence="10">
    <location>
        <begin position="244"/>
        <end position="262"/>
    </location>
</feature>
<evidence type="ECO:0000256" key="10">
    <source>
        <dbReference type="SAM" id="Phobius"/>
    </source>
</evidence>
<evidence type="ECO:0000256" key="5">
    <source>
        <dbReference type="ARBA" id="ARBA00022723"/>
    </source>
</evidence>
<evidence type="ECO:0000256" key="6">
    <source>
        <dbReference type="ARBA" id="ARBA00022989"/>
    </source>
</evidence>
<dbReference type="RefSeq" id="WP_307351834.1">
    <property type="nucleotide sequence ID" value="NZ_JAUSVS010000009.1"/>
</dbReference>
<dbReference type="Gene3D" id="1.20.5.100">
    <property type="entry name" value="Cytochrome c1, transmembrane anchor, C-terminal"/>
    <property type="match status" value="1"/>
</dbReference>
<evidence type="ECO:0000256" key="9">
    <source>
        <dbReference type="PROSITE-ProRule" id="PRU00433"/>
    </source>
</evidence>
<keyword evidence="4 10" id="KW-0812">Transmembrane</keyword>
<dbReference type="InterPro" id="IPR002326">
    <property type="entry name" value="Cyt_c1"/>
</dbReference>
<evidence type="ECO:0000256" key="3">
    <source>
        <dbReference type="ARBA" id="ARBA00022617"/>
    </source>
</evidence>
<keyword evidence="3 9" id="KW-0349">Heme</keyword>
<keyword evidence="14" id="KW-1185">Reference proteome</keyword>
<dbReference type="Proteomes" id="UP001228905">
    <property type="component" value="Unassembled WGS sequence"/>
</dbReference>
<dbReference type="PANTHER" id="PTHR10266">
    <property type="entry name" value="CYTOCHROME C1"/>
    <property type="match status" value="1"/>
</dbReference>
<dbReference type="PRINTS" id="PR00603">
    <property type="entry name" value="CYTOCHROMEC1"/>
</dbReference>
<feature type="chain" id="PRO_5045802858" description="Cytochrome c1" evidence="11">
    <location>
        <begin position="26"/>
        <end position="271"/>
    </location>
</feature>
<dbReference type="PANTHER" id="PTHR10266:SF3">
    <property type="entry name" value="CYTOCHROME C1, HEME PROTEIN, MITOCHONDRIAL"/>
    <property type="match status" value="1"/>
</dbReference>
<dbReference type="SUPFAM" id="SSF46626">
    <property type="entry name" value="Cytochrome c"/>
    <property type="match status" value="1"/>
</dbReference>
<comment type="subcellular location">
    <subcellularLocation>
        <location evidence="1">Membrane</location>
    </subcellularLocation>
</comment>
<evidence type="ECO:0000256" key="7">
    <source>
        <dbReference type="ARBA" id="ARBA00023004"/>
    </source>
</evidence>
<keyword evidence="6 10" id="KW-1133">Transmembrane helix</keyword>
<dbReference type="Gene3D" id="1.10.760.10">
    <property type="entry name" value="Cytochrome c-like domain"/>
    <property type="match status" value="1"/>
</dbReference>